<organism evidence="2 3">
    <name type="scientific">Eschrichtius robustus</name>
    <name type="common">California gray whale</name>
    <name type="synonym">Eschrichtius gibbosus</name>
    <dbReference type="NCBI Taxonomy" id="9764"/>
    <lineage>
        <taxon>Eukaryota</taxon>
        <taxon>Metazoa</taxon>
        <taxon>Chordata</taxon>
        <taxon>Craniata</taxon>
        <taxon>Vertebrata</taxon>
        <taxon>Euteleostomi</taxon>
        <taxon>Mammalia</taxon>
        <taxon>Eutheria</taxon>
        <taxon>Laurasiatheria</taxon>
        <taxon>Artiodactyla</taxon>
        <taxon>Whippomorpha</taxon>
        <taxon>Cetacea</taxon>
        <taxon>Mysticeti</taxon>
        <taxon>Eschrichtiidae</taxon>
        <taxon>Eschrichtius</taxon>
    </lineage>
</organism>
<feature type="compositionally biased region" description="Basic and acidic residues" evidence="1">
    <location>
        <begin position="93"/>
        <end position="105"/>
    </location>
</feature>
<evidence type="ECO:0008006" key="4">
    <source>
        <dbReference type="Google" id="ProtNLM"/>
    </source>
</evidence>
<reference evidence="2 3" key="1">
    <citation type="submission" date="2022-11" db="EMBL/GenBank/DDBJ databases">
        <title>Whole genome sequence of Eschrichtius robustus ER-17-0199.</title>
        <authorList>
            <person name="Bruniche-Olsen A."/>
            <person name="Black A.N."/>
            <person name="Fields C.J."/>
            <person name="Walden K."/>
            <person name="Dewoody J.A."/>
        </authorList>
    </citation>
    <scope>NUCLEOTIDE SEQUENCE [LARGE SCALE GENOMIC DNA]</scope>
    <source>
        <strain evidence="2">ER-17-0199</strain>
        <tissue evidence="2">Blubber</tissue>
    </source>
</reference>
<accession>A0AB34GVX6</accession>
<feature type="region of interest" description="Disordered" evidence="1">
    <location>
        <begin position="1"/>
        <end position="140"/>
    </location>
</feature>
<keyword evidence="3" id="KW-1185">Reference proteome</keyword>
<gene>
    <name evidence="2" type="ORF">J1605_009395</name>
</gene>
<dbReference type="InterPro" id="IPR008160">
    <property type="entry name" value="Collagen"/>
</dbReference>
<dbReference type="Proteomes" id="UP001159641">
    <property type="component" value="Unassembled WGS sequence"/>
</dbReference>
<dbReference type="AlphaFoldDB" id="A0AB34GVX6"/>
<feature type="compositionally biased region" description="Gly residues" evidence="1">
    <location>
        <begin position="26"/>
        <end position="51"/>
    </location>
</feature>
<evidence type="ECO:0000256" key="1">
    <source>
        <dbReference type="SAM" id="MobiDB-lite"/>
    </source>
</evidence>
<sequence>MGHPEEIEEGRTADNVEPAQRPGAVGSSGAGGVAGSGTRGRGRPGVGGVAGLGWAQRQERGHGDMGQQGPGGIPPDNSYVERPKNDVILPEQYKGEKGSEGEPGRKGAPGFDGEKGSPGQKGEMGEPGPPGPPAYSPYPSLAKGLYAICPAFSSVVDTEP</sequence>
<evidence type="ECO:0000313" key="3">
    <source>
        <dbReference type="Proteomes" id="UP001159641"/>
    </source>
</evidence>
<name>A0AB34GVX6_ESCRO</name>
<dbReference type="EMBL" id="JAIQCJ010002088">
    <property type="protein sequence ID" value="KAJ8783312.1"/>
    <property type="molecule type" value="Genomic_DNA"/>
</dbReference>
<feature type="compositionally biased region" description="Pro residues" evidence="1">
    <location>
        <begin position="127"/>
        <end position="136"/>
    </location>
</feature>
<evidence type="ECO:0000313" key="2">
    <source>
        <dbReference type="EMBL" id="KAJ8783312.1"/>
    </source>
</evidence>
<dbReference type="Pfam" id="PF01391">
    <property type="entry name" value="Collagen"/>
    <property type="match status" value="1"/>
</dbReference>
<protein>
    <recommendedName>
        <fullName evidence="4">Collagen alpha-1(XXV) chain</fullName>
    </recommendedName>
</protein>
<comment type="caution">
    <text evidence="2">The sequence shown here is derived from an EMBL/GenBank/DDBJ whole genome shotgun (WGS) entry which is preliminary data.</text>
</comment>
<proteinExistence type="predicted"/>